<dbReference type="AlphaFoldDB" id="A0A1E1LW76"/>
<sequence length="264" mass="28991">MWLLDTSTLALRSFMGDDLPPNAILSHTWSDEEVSLQDILNLQVPANGAFTRRDAQAQEVGHQNGTNLPFDFRGAPARNVVLDIQGKAGYHKIERCCAQVFRDGYKYLQLEIVKYSVDHSIFAWSGYGNASVVEGLFAKSPDSFSSCGNIVVDPLADILTYEMTNLGLQAYLSNPVLRIAARYGSLGSGSQLGNARFCRVFADAIITSGYILESVNNWNTVVPPSTALSLMIDGDYFFLKIPVPRGSMDPPEELGRLLFKDAVV</sequence>
<organism evidence="1 2">
    <name type="scientific">Rhynchosporium secalis</name>
    <name type="common">Barley scald fungus</name>
    <dbReference type="NCBI Taxonomy" id="38038"/>
    <lineage>
        <taxon>Eukaryota</taxon>
        <taxon>Fungi</taxon>
        <taxon>Dikarya</taxon>
        <taxon>Ascomycota</taxon>
        <taxon>Pezizomycotina</taxon>
        <taxon>Leotiomycetes</taxon>
        <taxon>Helotiales</taxon>
        <taxon>Ploettnerulaceae</taxon>
        <taxon>Rhynchosporium</taxon>
    </lineage>
</organism>
<dbReference type="Proteomes" id="UP000177625">
    <property type="component" value="Unassembled WGS sequence"/>
</dbReference>
<proteinExistence type="predicted"/>
<evidence type="ECO:0000313" key="1">
    <source>
        <dbReference type="EMBL" id="CZT41117.1"/>
    </source>
</evidence>
<dbReference type="PANTHER" id="PTHR10622:SF10">
    <property type="entry name" value="HET DOMAIN-CONTAINING PROTEIN"/>
    <property type="match status" value="1"/>
</dbReference>
<reference evidence="2" key="1">
    <citation type="submission" date="2016-03" db="EMBL/GenBank/DDBJ databases">
        <authorList>
            <person name="Guldener U."/>
        </authorList>
    </citation>
    <scope>NUCLEOTIDE SEQUENCE [LARGE SCALE GENOMIC DNA]</scope>
</reference>
<keyword evidence="2" id="KW-1185">Reference proteome</keyword>
<dbReference type="EMBL" id="FJVC01000017">
    <property type="protein sequence ID" value="CZT41117.1"/>
    <property type="molecule type" value="Genomic_DNA"/>
</dbReference>
<name>A0A1E1LW76_RHYSE</name>
<dbReference type="PANTHER" id="PTHR10622">
    <property type="entry name" value="HET DOMAIN-CONTAINING PROTEIN"/>
    <property type="match status" value="1"/>
</dbReference>
<gene>
    <name evidence="1" type="ORF">RSE6_00808</name>
</gene>
<accession>A0A1E1LW76</accession>
<protein>
    <submittedName>
        <fullName evidence="1">Uncharacterized protein</fullName>
    </submittedName>
</protein>
<evidence type="ECO:0000313" key="2">
    <source>
        <dbReference type="Proteomes" id="UP000177625"/>
    </source>
</evidence>